<keyword evidence="2" id="KW-1185">Reference proteome</keyword>
<reference evidence="1 2" key="1">
    <citation type="submission" date="2017-05" db="EMBL/GenBank/DDBJ databases">
        <title>Complete and WGS of Bordetella genogroups.</title>
        <authorList>
            <person name="Spilker T."/>
            <person name="LiPuma J."/>
        </authorList>
    </citation>
    <scope>NUCLEOTIDE SEQUENCE [LARGE SCALE GENOMIC DNA]</scope>
    <source>
        <strain evidence="1 2">AU17164</strain>
    </source>
</reference>
<proteinExistence type="predicted"/>
<sequence>MAGKECTAMRCAGTVRPFERWHTRIKVKSKTYAILLRDMEAGRAYARPVGGPGAVAVNGSAA</sequence>
<dbReference type="Proteomes" id="UP000194139">
    <property type="component" value="Chromosome"/>
</dbReference>
<name>A0A1W6Z2M2_9BORD</name>
<protein>
    <submittedName>
        <fullName evidence="1">Uncharacterized protein</fullName>
    </submittedName>
</protein>
<evidence type="ECO:0000313" key="2">
    <source>
        <dbReference type="Proteomes" id="UP000194139"/>
    </source>
</evidence>
<organism evidence="1 2">
    <name type="scientific">Bordetella genomosp. 9</name>
    <dbReference type="NCBI Taxonomy" id="1416803"/>
    <lineage>
        <taxon>Bacteria</taxon>
        <taxon>Pseudomonadati</taxon>
        <taxon>Pseudomonadota</taxon>
        <taxon>Betaproteobacteria</taxon>
        <taxon>Burkholderiales</taxon>
        <taxon>Alcaligenaceae</taxon>
        <taxon>Bordetella</taxon>
    </lineage>
</organism>
<accession>A0A1W6Z2M2</accession>
<evidence type="ECO:0000313" key="1">
    <source>
        <dbReference type="EMBL" id="ARP87632.1"/>
    </source>
</evidence>
<dbReference type="EMBL" id="CP021109">
    <property type="protein sequence ID" value="ARP87632.1"/>
    <property type="molecule type" value="Genomic_DNA"/>
</dbReference>
<gene>
    <name evidence="1" type="ORF">CAL13_16535</name>
</gene>
<dbReference type="AlphaFoldDB" id="A0A1W6Z2M2"/>